<evidence type="ECO:0000256" key="3">
    <source>
        <dbReference type="ARBA" id="ARBA00022741"/>
    </source>
</evidence>
<gene>
    <name evidence="10" type="primary">msbA_5</name>
    <name evidence="10" type="ORF">Ppb6_02786</name>
</gene>
<dbReference type="AlphaFoldDB" id="A0A1C0U234"/>
<dbReference type="CDD" id="cd03228">
    <property type="entry name" value="ABCC_MRP_Like"/>
    <property type="match status" value="1"/>
</dbReference>
<evidence type="ECO:0000256" key="6">
    <source>
        <dbReference type="ARBA" id="ARBA00023136"/>
    </source>
</evidence>
<evidence type="ECO:0000313" key="11">
    <source>
        <dbReference type="Proteomes" id="UP000093476"/>
    </source>
</evidence>
<dbReference type="SMART" id="SM00382">
    <property type="entry name" value="AAA"/>
    <property type="match status" value="1"/>
</dbReference>
<dbReference type="InterPro" id="IPR036640">
    <property type="entry name" value="ABC1_TM_sf"/>
</dbReference>
<organism evidence="10 11">
    <name type="scientific">Photorhabdus australis subsp. thailandensis</name>
    <dbReference type="NCBI Taxonomy" id="2805096"/>
    <lineage>
        <taxon>Bacteria</taxon>
        <taxon>Pseudomonadati</taxon>
        <taxon>Pseudomonadota</taxon>
        <taxon>Gammaproteobacteria</taxon>
        <taxon>Enterobacterales</taxon>
        <taxon>Morganellaceae</taxon>
        <taxon>Photorhabdus</taxon>
    </lineage>
</organism>
<dbReference type="PROSITE" id="PS50929">
    <property type="entry name" value="ABC_TM1F"/>
    <property type="match status" value="1"/>
</dbReference>
<dbReference type="PANTHER" id="PTHR24221">
    <property type="entry name" value="ATP-BINDING CASSETTE SUB-FAMILY B"/>
    <property type="match status" value="1"/>
</dbReference>
<evidence type="ECO:0000256" key="2">
    <source>
        <dbReference type="ARBA" id="ARBA00022692"/>
    </source>
</evidence>
<comment type="caution">
    <text evidence="10">The sequence shown here is derived from an EMBL/GenBank/DDBJ whole genome shotgun (WGS) entry which is preliminary data.</text>
</comment>
<name>A0A1C0U234_9GAMM</name>
<dbReference type="SUPFAM" id="SSF52540">
    <property type="entry name" value="P-loop containing nucleoside triphosphate hydrolases"/>
    <property type="match status" value="1"/>
</dbReference>
<evidence type="ECO:0000259" key="9">
    <source>
        <dbReference type="PROSITE" id="PS50929"/>
    </source>
</evidence>
<dbReference type="InterPro" id="IPR003439">
    <property type="entry name" value="ABC_transporter-like_ATP-bd"/>
</dbReference>
<keyword evidence="10" id="KW-0378">Hydrolase</keyword>
<dbReference type="SUPFAM" id="SSF90123">
    <property type="entry name" value="ABC transporter transmembrane region"/>
    <property type="match status" value="1"/>
</dbReference>
<feature type="transmembrane region" description="Helical" evidence="7">
    <location>
        <begin position="249"/>
        <end position="270"/>
    </location>
</feature>
<comment type="subcellular location">
    <subcellularLocation>
        <location evidence="1">Cell membrane</location>
        <topology evidence="1">Multi-pass membrane protein</topology>
    </subcellularLocation>
</comment>
<keyword evidence="2 7" id="KW-0812">Transmembrane</keyword>
<dbReference type="Proteomes" id="UP000093476">
    <property type="component" value="Unassembled WGS sequence"/>
</dbReference>
<keyword evidence="5 7" id="KW-1133">Transmembrane helix</keyword>
<dbReference type="GO" id="GO:0016887">
    <property type="term" value="F:ATP hydrolysis activity"/>
    <property type="evidence" value="ECO:0007669"/>
    <property type="project" value="InterPro"/>
</dbReference>
<dbReference type="Gene3D" id="1.20.1560.10">
    <property type="entry name" value="ABC transporter type 1, transmembrane domain"/>
    <property type="match status" value="1"/>
</dbReference>
<dbReference type="Pfam" id="PF00005">
    <property type="entry name" value="ABC_tran"/>
    <property type="match status" value="1"/>
</dbReference>
<dbReference type="GO" id="GO:0005886">
    <property type="term" value="C:plasma membrane"/>
    <property type="evidence" value="ECO:0007669"/>
    <property type="project" value="UniProtKB-SubCell"/>
</dbReference>
<dbReference type="PROSITE" id="PS00211">
    <property type="entry name" value="ABC_TRANSPORTER_1"/>
    <property type="match status" value="1"/>
</dbReference>
<dbReference type="InterPro" id="IPR017871">
    <property type="entry name" value="ABC_transporter-like_CS"/>
</dbReference>
<dbReference type="Gene3D" id="3.40.50.300">
    <property type="entry name" value="P-loop containing nucleotide triphosphate hydrolases"/>
    <property type="match status" value="1"/>
</dbReference>
<keyword evidence="11" id="KW-1185">Reference proteome</keyword>
<reference evidence="10 11" key="1">
    <citation type="submission" date="2015-12" db="EMBL/GenBank/DDBJ databases">
        <title>Genome comparisons provide insights into the role of secondary metabolites in the pathogenic phase of the Photorhabdus life cycle.</title>
        <authorList>
            <person name="Tobias N.J."/>
            <person name="Mishra B."/>
            <person name="Gupta D.K."/>
            <person name="Thines M."/>
            <person name="Stinear T.P."/>
            <person name="Bode H.B."/>
        </authorList>
    </citation>
    <scope>NUCLEOTIDE SEQUENCE [LARGE SCALE GENOMIC DNA]</scope>
    <source>
        <strain evidence="10 11">PB68.1</strain>
    </source>
</reference>
<feature type="transmembrane region" description="Helical" evidence="7">
    <location>
        <begin position="161"/>
        <end position="179"/>
    </location>
</feature>
<dbReference type="InterPro" id="IPR011527">
    <property type="entry name" value="ABC1_TM_dom"/>
</dbReference>
<evidence type="ECO:0000256" key="7">
    <source>
        <dbReference type="SAM" id="Phobius"/>
    </source>
</evidence>
<feature type="transmembrane region" description="Helical" evidence="7">
    <location>
        <begin position="21"/>
        <end position="45"/>
    </location>
</feature>
<feature type="transmembrane region" description="Helical" evidence="7">
    <location>
        <begin position="57"/>
        <end position="75"/>
    </location>
</feature>
<dbReference type="InterPro" id="IPR003593">
    <property type="entry name" value="AAA+_ATPase"/>
</dbReference>
<dbReference type="PANTHER" id="PTHR24221:SF646">
    <property type="entry name" value="HAEMOLYSIN SECRETION ATP-BINDING PROTEIN"/>
    <property type="match status" value="1"/>
</dbReference>
<evidence type="ECO:0000256" key="1">
    <source>
        <dbReference type="ARBA" id="ARBA00004651"/>
    </source>
</evidence>
<dbReference type="InterPro" id="IPR027417">
    <property type="entry name" value="P-loop_NTPase"/>
</dbReference>
<feature type="transmembrane region" description="Helical" evidence="7">
    <location>
        <begin position="137"/>
        <end position="155"/>
    </location>
</feature>
<dbReference type="EMBL" id="LOMY01000100">
    <property type="protein sequence ID" value="OCQ51992.1"/>
    <property type="molecule type" value="Genomic_DNA"/>
</dbReference>
<dbReference type="InterPro" id="IPR039421">
    <property type="entry name" value="Type_1_exporter"/>
</dbReference>
<dbReference type="EC" id="3.6.3.-" evidence="10"/>
<keyword evidence="6 7" id="KW-0472">Membrane</keyword>
<keyword evidence="4 10" id="KW-0067">ATP-binding</keyword>
<protein>
    <submittedName>
        <fullName evidence="10">Lipid A export ATP-binding/permease protein MsbA</fullName>
        <ecNumber evidence="10">3.6.3.-</ecNumber>
    </submittedName>
</protein>
<dbReference type="PATRIC" id="fig|286156.4.peg.3161"/>
<dbReference type="PROSITE" id="PS50893">
    <property type="entry name" value="ABC_TRANSPORTER_2"/>
    <property type="match status" value="1"/>
</dbReference>
<dbReference type="GO" id="GO:0140359">
    <property type="term" value="F:ABC-type transporter activity"/>
    <property type="evidence" value="ECO:0007669"/>
    <property type="project" value="InterPro"/>
</dbReference>
<evidence type="ECO:0000256" key="5">
    <source>
        <dbReference type="ARBA" id="ARBA00022989"/>
    </source>
</evidence>
<feature type="domain" description="ABC transmembrane type-1" evidence="9">
    <location>
        <begin position="27"/>
        <end position="310"/>
    </location>
</feature>
<sequence length="588" mass="66030">MKYWDNIQNLRNALSLLWQAAPRALTIAIVSNLVIGLIPGALLYINAHLIESLTTNIAAVVVIALVSAYFILSGFQDGLNAISNFIVDTLRDSAVMLLKRKVNEIISTFPGLSIHEDTKLREMAILSTKVGDELGEMVSHLYAVCTGILMIIPILFLTGQIAWWIPFLMLVGMVPTVIYRARTESESWDVQEHHAATFNELRILERILTQPEFAKDLRLYRMQSHLLSRWQTLYDNYLKHIKRVRTRNAIKLLLTSLFASICLGVPLYVVVDGFQLGKFGIAQLAFLLGALVQLKDGLSAVIFNFGDLLRVSYTVRPYRNLVSIHTAKQKTNCEDMRKPQIVPKSSVITPYIMLRDVELRYPGTECAALEQINLNIQHGQTIAIVGENGAGKTSLLKMLCGLYAPTTGELTWSISHIPPRVIGVFQDFARFPLDVSGNLVTRDTQSINKYLREVGLNFLENRLDAPLTTEIEGGADISGGQWQRLAIARAMAHVDEADLLVFDEPTSALDPESEGEIMRLILKLARQRTTVIVSHRLSLTRFVDRIIVLHQGRLVETGTHDELITQNGKYARMFHSQASFYQKHTETI</sequence>
<dbReference type="GO" id="GO:0034040">
    <property type="term" value="F:ATPase-coupled lipid transmembrane transporter activity"/>
    <property type="evidence" value="ECO:0007669"/>
    <property type="project" value="TreeGrafter"/>
</dbReference>
<proteinExistence type="predicted"/>
<accession>A0A1C0U234</accession>
<evidence type="ECO:0000259" key="8">
    <source>
        <dbReference type="PROSITE" id="PS50893"/>
    </source>
</evidence>
<feature type="domain" description="ABC transporter" evidence="8">
    <location>
        <begin position="352"/>
        <end position="576"/>
    </location>
</feature>
<keyword evidence="3" id="KW-0547">Nucleotide-binding</keyword>
<evidence type="ECO:0000256" key="4">
    <source>
        <dbReference type="ARBA" id="ARBA00022840"/>
    </source>
</evidence>
<dbReference type="RefSeq" id="WP_065823661.1">
    <property type="nucleotide sequence ID" value="NZ_CAWMQZ010000100.1"/>
</dbReference>
<dbReference type="STRING" id="286156.Ppb6_02786"/>
<dbReference type="GO" id="GO:0005524">
    <property type="term" value="F:ATP binding"/>
    <property type="evidence" value="ECO:0007669"/>
    <property type="project" value="UniProtKB-KW"/>
</dbReference>
<evidence type="ECO:0000313" key="10">
    <source>
        <dbReference type="EMBL" id="OCQ51992.1"/>
    </source>
</evidence>